<feature type="region of interest" description="Disordered" evidence="1">
    <location>
        <begin position="29"/>
        <end position="52"/>
    </location>
</feature>
<evidence type="ECO:0000313" key="2">
    <source>
        <dbReference type="EMBL" id="PJE97130.1"/>
    </source>
</evidence>
<evidence type="ECO:0000256" key="1">
    <source>
        <dbReference type="SAM" id="MobiDB-lite"/>
    </source>
</evidence>
<dbReference type="RefSeq" id="WP_100202332.1">
    <property type="nucleotide sequence ID" value="NZ_PGGW01000049.1"/>
</dbReference>
<feature type="compositionally biased region" description="Basic and acidic residues" evidence="1">
    <location>
        <begin position="43"/>
        <end position="52"/>
    </location>
</feature>
<keyword evidence="3" id="KW-1185">Reference proteome</keyword>
<sequence>MSSSDAIAAHLEWQPFAHRADCAKPVWEVDQQNENDKRRLRRAGPEHSCPNEECGHRGHYDRITLRVLCRSCGTVHLISGEEYTTQTTTTVRTGYGQPPKRVAGLWLYPGPPMLDLRGYDSPGAYLCSRQKVDRLSEADIVGVVTEGRGKRGGTVWHAAVGPDFFPPSRGFSGYATWAKNSGEKPFTSVAAAAKWVAAELDAAAAETKEDQEQ</sequence>
<name>A0A2M8LYW6_9ACTN</name>
<organism evidence="2 3">
    <name type="scientific">Streptomyces carminius</name>
    <dbReference type="NCBI Taxonomy" id="2665496"/>
    <lineage>
        <taxon>Bacteria</taxon>
        <taxon>Bacillati</taxon>
        <taxon>Actinomycetota</taxon>
        <taxon>Actinomycetes</taxon>
        <taxon>Kitasatosporales</taxon>
        <taxon>Streptomycetaceae</taxon>
        <taxon>Streptomyces</taxon>
    </lineage>
</organism>
<dbReference type="EMBL" id="PGGW01000049">
    <property type="protein sequence ID" value="PJE97130.1"/>
    <property type="molecule type" value="Genomic_DNA"/>
</dbReference>
<comment type="caution">
    <text evidence="2">The sequence shown here is derived from an EMBL/GenBank/DDBJ whole genome shotgun (WGS) entry which is preliminary data.</text>
</comment>
<reference evidence="2 3" key="1">
    <citation type="submission" date="2017-11" db="EMBL/GenBank/DDBJ databases">
        <title>Streptomyces carmine sp. nov., a novel actinomycete isolated from Sophora alopecuroides in Xinjiang, China.</title>
        <authorList>
            <person name="Wang Y."/>
            <person name="Luo X."/>
            <person name="Wan C."/>
            <person name="Zhang L."/>
        </authorList>
    </citation>
    <scope>NUCLEOTIDE SEQUENCE [LARGE SCALE GENOMIC DNA]</scope>
    <source>
        <strain evidence="2 3">TRM SA0054</strain>
    </source>
</reference>
<dbReference type="AlphaFoldDB" id="A0A2M8LYW6"/>
<evidence type="ECO:0000313" key="3">
    <source>
        <dbReference type="Proteomes" id="UP000230407"/>
    </source>
</evidence>
<accession>A0A2M8LYW6</accession>
<proteinExistence type="predicted"/>
<gene>
    <name evidence="2" type="ORF">CUT44_14200</name>
</gene>
<dbReference type="Proteomes" id="UP000230407">
    <property type="component" value="Unassembled WGS sequence"/>
</dbReference>
<protein>
    <submittedName>
        <fullName evidence="2">Uncharacterized protein</fullName>
    </submittedName>
</protein>